<comment type="caution">
    <text evidence="1">The sequence shown here is derived from an EMBL/GenBank/DDBJ whole genome shotgun (WGS) entry which is preliminary data.</text>
</comment>
<accession>A0ACC1K9L9</accession>
<keyword evidence="2" id="KW-1185">Reference proteome</keyword>
<dbReference type="Proteomes" id="UP001140066">
    <property type="component" value="Unassembled WGS sequence"/>
</dbReference>
<proteinExistence type="predicted"/>
<feature type="non-terminal residue" evidence="1">
    <location>
        <position position="1"/>
    </location>
</feature>
<sequence length="126" mass="13545">PPMNPLITNPPKIAFISPSPDPAARGAYPLTKNAHSAAIAVPRATNANQRTNPDEPFTNTWSQVFQAAQDSVASSQQQNFWLSHHPVEHTPCLLSLSHSVTMEISAVFTPISIPTNSTTSQDTAES</sequence>
<reference evidence="1" key="1">
    <citation type="submission" date="2022-07" db="EMBL/GenBank/DDBJ databases">
        <title>Phylogenomic reconstructions and comparative analyses of Kickxellomycotina fungi.</title>
        <authorList>
            <person name="Reynolds N.K."/>
            <person name="Stajich J.E."/>
            <person name="Barry K."/>
            <person name="Grigoriev I.V."/>
            <person name="Crous P."/>
            <person name="Smith M.E."/>
        </authorList>
    </citation>
    <scope>NUCLEOTIDE SEQUENCE</scope>
    <source>
        <strain evidence="1">BCRC 34191</strain>
    </source>
</reference>
<evidence type="ECO:0000313" key="1">
    <source>
        <dbReference type="EMBL" id="KAJ2776143.1"/>
    </source>
</evidence>
<organism evidence="1 2">
    <name type="scientific">Coemansia linderi</name>
    <dbReference type="NCBI Taxonomy" id="2663919"/>
    <lineage>
        <taxon>Eukaryota</taxon>
        <taxon>Fungi</taxon>
        <taxon>Fungi incertae sedis</taxon>
        <taxon>Zoopagomycota</taxon>
        <taxon>Kickxellomycotina</taxon>
        <taxon>Kickxellomycetes</taxon>
        <taxon>Kickxellales</taxon>
        <taxon>Kickxellaceae</taxon>
        <taxon>Coemansia</taxon>
    </lineage>
</organism>
<protein>
    <submittedName>
        <fullName evidence="1">Uncharacterized protein</fullName>
    </submittedName>
</protein>
<evidence type="ECO:0000313" key="2">
    <source>
        <dbReference type="Proteomes" id="UP001140066"/>
    </source>
</evidence>
<name>A0ACC1K9L9_9FUNG</name>
<dbReference type="EMBL" id="JANBUK010002004">
    <property type="protein sequence ID" value="KAJ2776143.1"/>
    <property type="molecule type" value="Genomic_DNA"/>
</dbReference>
<gene>
    <name evidence="1" type="ORF">GGI18_004407</name>
</gene>